<name>A0A7X6KXZ9_9CELL</name>
<evidence type="ECO:0000256" key="5">
    <source>
        <dbReference type="SAM" id="Phobius"/>
    </source>
</evidence>
<organism evidence="7 8">
    <name type="scientific">Cellulomonas denverensis</name>
    <dbReference type="NCBI Taxonomy" id="264297"/>
    <lineage>
        <taxon>Bacteria</taxon>
        <taxon>Bacillati</taxon>
        <taxon>Actinomycetota</taxon>
        <taxon>Actinomycetes</taxon>
        <taxon>Micrococcales</taxon>
        <taxon>Cellulomonadaceae</taxon>
        <taxon>Cellulomonas</taxon>
    </lineage>
</organism>
<dbReference type="InterPro" id="IPR051328">
    <property type="entry name" value="T7SS_ABC-Transporter"/>
</dbReference>
<sequence>MIRLALSELRRYRLPMQRIALVFLVLLPSLYGGLYLWSNWDPYGHLGDIKVAVVNEDRPVTVEGQDKPVAAGDQVVDELKADPIVDWTTTDAEDAAAGLSDGTYLMTITIPADFTAKLASVSSGDPQTAELVLHQDGANGFIIGVAARGLSIELQERINAAATAAYFTVVFQQLGELRSGLSTAADGAHQLEDGLATAHDGSGTLATGLVTARDAVTQLTDGANQVADGNQQIADLVDPVADRLIPAIPPVADAATRLTDSAAQLAGVVSDTQDGIAARTGGVLGRLNDLVAATDPSDPHYNDLVAARDAANYANDRANEVSTFTHEVTTAAQDVAGRAAAIDAQVPAIQQELRQGQADIDRLASGSRQVADGLAELGTGLDTAVGGANQLTDGTGQLLTGATTLADGLDSAVGQIPDLGQADPAGTAQQVASPTTIRTDAVNTAEFYGEGLAPFFFGIALCVFGVAGFTVLRPINPRGLASRARPVTVALAGYLPVASIGVSGGLVLTAIVGFGLGLDARSWPATLGLVVVASLAFTAIAHALRTAFGVVGSAVALVLLMLQLTSCAGIYPRQTLPAAFQVIHPLLPMTYVVDGLRITMTGGPGDRLLRDFLVVGGFLLLGVAAGIAAVAWRRRWTITQLKPVLGE</sequence>
<evidence type="ECO:0000256" key="1">
    <source>
        <dbReference type="ARBA" id="ARBA00004141"/>
    </source>
</evidence>
<feature type="transmembrane region" description="Helical" evidence="5">
    <location>
        <begin position="522"/>
        <end position="541"/>
    </location>
</feature>
<dbReference type="GO" id="GO:0016020">
    <property type="term" value="C:membrane"/>
    <property type="evidence" value="ECO:0007669"/>
    <property type="project" value="UniProtKB-SubCell"/>
</dbReference>
<comment type="subcellular location">
    <subcellularLocation>
        <location evidence="1">Membrane</location>
        <topology evidence="1">Multi-pass membrane protein</topology>
    </subcellularLocation>
</comment>
<dbReference type="NCBIfam" id="TIGR03061">
    <property type="entry name" value="pip_yhgE_Nterm"/>
    <property type="match status" value="1"/>
</dbReference>
<feature type="transmembrane region" description="Helical" evidence="5">
    <location>
        <begin position="548"/>
        <end position="571"/>
    </location>
</feature>
<dbReference type="NCBIfam" id="TIGR03062">
    <property type="entry name" value="pip_yhgE_Cterm"/>
    <property type="match status" value="1"/>
</dbReference>
<evidence type="ECO:0000259" key="6">
    <source>
        <dbReference type="Pfam" id="PF12698"/>
    </source>
</evidence>
<dbReference type="PANTHER" id="PTHR43077:SF5">
    <property type="entry name" value="PHAGE INFECTION PROTEIN"/>
    <property type="match status" value="1"/>
</dbReference>
<keyword evidence="4 5" id="KW-0472">Membrane</keyword>
<evidence type="ECO:0000256" key="3">
    <source>
        <dbReference type="ARBA" id="ARBA00022989"/>
    </source>
</evidence>
<keyword evidence="2 5" id="KW-0812">Transmembrane</keyword>
<dbReference type="Pfam" id="PF12698">
    <property type="entry name" value="ABC2_membrane_3"/>
    <property type="match status" value="1"/>
</dbReference>
<reference evidence="7 8" key="1">
    <citation type="submission" date="2020-04" db="EMBL/GenBank/DDBJ databases">
        <title>MicrobeNet Type strains.</title>
        <authorList>
            <person name="Nicholson A.C."/>
        </authorList>
    </citation>
    <scope>NUCLEOTIDE SEQUENCE [LARGE SCALE GENOMIC DNA]</scope>
    <source>
        <strain evidence="7 8">ATCC BAA-788</strain>
    </source>
</reference>
<feature type="transmembrane region" description="Helical" evidence="5">
    <location>
        <begin position="452"/>
        <end position="472"/>
    </location>
</feature>
<dbReference type="RefSeq" id="WP_168631356.1">
    <property type="nucleotide sequence ID" value="NZ_BONL01000005.1"/>
</dbReference>
<feature type="transmembrane region" description="Helical" evidence="5">
    <location>
        <begin position="612"/>
        <end position="632"/>
    </location>
</feature>
<dbReference type="InterPro" id="IPR017501">
    <property type="entry name" value="Phage_infect_YhgE_C"/>
</dbReference>
<dbReference type="Proteomes" id="UP000581206">
    <property type="component" value="Unassembled WGS sequence"/>
</dbReference>
<keyword evidence="3 5" id="KW-1133">Transmembrane helix</keyword>
<proteinExistence type="predicted"/>
<feature type="transmembrane region" description="Helical" evidence="5">
    <location>
        <begin position="493"/>
        <end position="516"/>
    </location>
</feature>
<dbReference type="InterPro" id="IPR017500">
    <property type="entry name" value="Phage_infect_YhgE_N"/>
</dbReference>
<dbReference type="PANTHER" id="PTHR43077">
    <property type="entry name" value="TRANSPORT PERMEASE YVFS-RELATED"/>
    <property type="match status" value="1"/>
</dbReference>
<feature type="domain" description="ABC-2 type transporter transmembrane" evidence="6">
    <location>
        <begin position="428"/>
        <end position="627"/>
    </location>
</feature>
<dbReference type="EMBL" id="JAAXOX010000013">
    <property type="protein sequence ID" value="NKY24223.1"/>
    <property type="molecule type" value="Genomic_DNA"/>
</dbReference>
<evidence type="ECO:0000256" key="2">
    <source>
        <dbReference type="ARBA" id="ARBA00022692"/>
    </source>
</evidence>
<evidence type="ECO:0000313" key="8">
    <source>
        <dbReference type="Proteomes" id="UP000581206"/>
    </source>
</evidence>
<evidence type="ECO:0000256" key="4">
    <source>
        <dbReference type="ARBA" id="ARBA00023136"/>
    </source>
</evidence>
<evidence type="ECO:0000313" key="7">
    <source>
        <dbReference type="EMBL" id="NKY24223.1"/>
    </source>
</evidence>
<keyword evidence="8" id="KW-1185">Reference proteome</keyword>
<dbReference type="InterPro" id="IPR013525">
    <property type="entry name" value="ABC2_TM"/>
</dbReference>
<comment type="caution">
    <text evidence="7">The sequence shown here is derived from an EMBL/GenBank/DDBJ whole genome shotgun (WGS) entry which is preliminary data.</text>
</comment>
<dbReference type="Gene3D" id="3.40.1710.10">
    <property type="entry name" value="abc type-2 transporter like domain"/>
    <property type="match status" value="1"/>
</dbReference>
<protein>
    <submittedName>
        <fullName evidence="7">YhgE/Pip domain-containing protein</fullName>
    </submittedName>
</protein>
<dbReference type="GO" id="GO:0140359">
    <property type="term" value="F:ABC-type transporter activity"/>
    <property type="evidence" value="ECO:0007669"/>
    <property type="project" value="InterPro"/>
</dbReference>
<dbReference type="AlphaFoldDB" id="A0A7X6KXZ9"/>
<dbReference type="NCBIfam" id="TIGR03057">
    <property type="entry name" value="xxxLxxG_by_4"/>
    <property type="match status" value="3"/>
</dbReference>
<dbReference type="SUPFAM" id="SSF58104">
    <property type="entry name" value="Methyl-accepting chemotaxis protein (MCP) signaling domain"/>
    <property type="match status" value="1"/>
</dbReference>
<accession>A0A7X6KXZ9</accession>
<dbReference type="InterPro" id="IPR023908">
    <property type="entry name" value="xxxLxxG_rpt"/>
</dbReference>
<gene>
    <name evidence="7" type="ORF">HGA03_16255</name>
</gene>